<evidence type="ECO:0000259" key="10">
    <source>
        <dbReference type="PROSITE" id="PS51192"/>
    </source>
</evidence>
<keyword evidence="13" id="KW-1185">Reference proteome</keyword>
<comment type="similarity">
    <text evidence="9">In the C-terminal section; belongs to the helicase family. RecG subfamily.</text>
</comment>
<dbReference type="Pfam" id="PF02559">
    <property type="entry name" value="CarD_TRCF_RID"/>
    <property type="match status" value="1"/>
</dbReference>
<evidence type="ECO:0000256" key="6">
    <source>
        <dbReference type="ARBA" id="ARBA00022840"/>
    </source>
</evidence>
<organism evidence="12 13">
    <name type="scientific">Novosphingobium panipatense</name>
    <dbReference type="NCBI Taxonomy" id="428991"/>
    <lineage>
        <taxon>Bacteria</taxon>
        <taxon>Pseudomonadati</taxon>
        <taxon>Pseudomonadota</taxon>
        <taxon>Alphaproteobacteria</taxon>
        <taxon>Sphingomonadales</taxon>
        <taxon>Sphingomonadaceae</taxon>
        <taxon>Novosphingobium</taxon>
    </lineage>
</organism>
<evidence type="ECO:0000256" key="2">
    <source>
        <dbReference type="ARBA" id="ARBA00022741"/>
    </source>
</evidence>
<comment type="function">
    <text evidence="9">Couples transcription and DNA repair by recognizing RNA polymerase (RNAP) stalled at DNA lesions. Mediates ATP-dependent release of RNAP and its truncated transcript from the DNA, and recruitment of nucleotide excision repair machinery to the damaged site.</text>
</comment>
<keyword evidence="8 9" id="KW-0234">DNA repair</keyword>
<dbReference type="Pfam" id="PF17757">
    <property type="entry name" value="UvrB_inter"/>
    <property type="match status" value="1"/>
</dbReference>
<dbReference type="RefSeq" id="WP_283406249.1">
    <property type="nucleotide sequence ID" value="NZ_FXUI01000006.1"/>
</dbReference>
<evidence type="ECO:0000259" key="11">
    <source>
        <dbReference type="PROSITE" id="PS51194"/>
    </source>
</evidence>
<evidence type="ECO:0000256" key="5">
    <source>
        <dbReference type="ARBA" id="ARBA00022806"/>
    </source>
</evidence>
<feature type="domain" description="Helicase ATP-binding" evidence="10">
    <location>
        <begin position="545"/>
        <end position="705"/>
    </location>
</feature>
<evidence type="ECO:0000256" key="4">
    <source>
        <dbReference type="ARBA" id="ARBA00022801"/>
    </source>
</evidence>
<dbReference type="InterPro" id="IPR036101">
    <property type="entry name" value="CarD-like/TRCF_RID_sf"/>
</dbReference>
<dbReference type="InterPro" id="IPR003711">
    <property type="entry name" value="CarD-like/TRCF_RID"/>
</dbReference>
<keyword evidence="5 12" id="KW-0347">Helicase</keyword>
<dbReference type="EC" id="3.6.4.-" evidence="9"/>
<dbReference type="PANTHER" id="PTHR47964:SF1">
    <property type="entry name" value="ATP-DEPENDENT DNA HELICASE HOMOLOG RECG, CHLOROPLASTIC"/>
    <property type="match status" value="1"/>
</dbReference>
<dbReference type="PANTHER" id="PTHR47964">
    <property type="entry name" value="ATP-DEPENDENT DNA HELICASE HOMOLOG RECG, CHLOROPLASTIC"/>
    <property type="match status" value="1"/>
</dbReference>
<dbReference type="SMART" id="SM00487">
    <property type="entry name" value="DEXDc"/>
    <property type="match status" value="1"/>
</dbReference>
<dbReference type="InterPro" id="IPR041471">
    <property type="entry name" value="UvrB_inter"/>
</dbReference>
<dbReference type="InterPro" id="IPR014001">
    <property type="entry name" value="Helicase_ATP-bd"/>
</dbReference>
<protein>
    <recommendedName>
        <fullName evidence="9">Transcription-repair-coupling factor</fullName>
        <shortName evidence="9">TRCF</shortName>
        <ecNumber evidence="9">3.6.4.-</ecNumber>
    </recommendedName>
</protein>
<keyword evidence="6 9" id="KW-0067">ATP-binding</keyword>
<gene>
    <name evidence="9" type="primary">mfd</name>
    <name evidence="12" type="ORF">SAMN06296065_1062</name>
</gene>
<dbReference type="InterPro" id="IPR047112">
    <property type="entry name" value="RecG/Mfd"/>
</dbReference>
<evidence type="ECO:0000256" key="8">
    <source>
        <dbReference type="ARBA" id="ARBA00023204"/>
    </source>
</evidence>
<dbReference type="InterPro" id="IPR011545">
    <property type="entry name" value="DEAD/DEAH_box_helicase_dom"/>
</dbReference>
<keyword evidence="4 9" id="KW-0378">Hydrolase</keyword>
<dbReference type="InterPro" id="IPR004576">
    <property type="entry name" value="Mfd"/>
</dbReference>
<dbReference type="Pfam" id="PF00270">
    <property type="entry name" value="DEAD"/>
    <property type="match status" value="1"/>
</dbReference>
<dbReference type="InterPro" id="IPR027417">
    <property type="entry name" value="P-loop_NTPase"/>
</dbReference>
<evidence type="ECO:0000313" key="13">
    <source>
        <dbReference type="Proteomes" id="UP001157910"/>
    </source>
</evidence>
<dbReference type="PROSITE" id="PS51192">
    <property type="entry name" value="HELICASE_ATP_BIND_1"/>
    <property type="match status" value="1"/>
</dbReference>
<dbReference type="SUPFAM" id="SSF141259">
    <property type="entry name" value="CarD-like"/>
    <property type="match status" value="1"/>
</dbReference>
<dbReference type="PROSITE" id="PS51194">
    <property type="entry name" value="HELICASE_CTER"/>
    <property type="match status" value="1"/>
</dbReference>
<dbReference type="InterPro" id="IPR001650">
    <property type="entry name" value="Helicase_C-like"/>
</dbReference>
<comment type="similarity">
    <text evidence="9">In the N-terminal section; belongs to the UvrB family.</text>
</comment>
<keyword evidence="7 9" id="KW-0238">DNA-binding</keyword>
<comment type="subcellular location">
    <subcellularLocation>
        <location evidence="9">Cytoplasm</location>
    </subcellularLocation>
</comment>
<proteinExistence type="inferred from homology"/>
<dbReference type="SUPFAM" id="SSF52540">
    <property type="entry name" value="P-loop containing nucleoside triphosphate hydrolases"/>
    <property type="match status" value="2"/>
</dbReference>
<evidence type="ECO:0000256" key="1">
    <source>
        <dbReference type="ARBA" id="ARBA00022490"/>
    </source>
</evidence>
<dbReference type="GO" id="GO:0004386">
    <property type="term" value="F:helicase activity"/>
    <property type="evidence" value="ECO:0007669"/>
    <property type="project" value="UniProtKB-KW"/>
</dbReference>
<sequence length="1056" mass="113738">MGSNINPRSSAIAPDHRSPENTAELVAVLLSELATGDIIVVAKNDHRAREIANALQAGAGSSLVLFCPGSDALPGDNAPASAANAGQRTSALRRLRLAQAEPNRAALALVTTGEGCARLYPPPHCLDVAPPVFSCGDVVDLQSLAETLEGVGYIADERVDEPGEYAVHGQIVDVYPADAENPCRMEIADGRIASLRTFDPVSQLTVAECDRIEVGRASEPVSEDGVPLFDHVPGARIVIEAGADKRRRVLLELAAEMASTSPGRATRSMCEEQRYQRSLEQHAVLEASGPLGSPPTKFTEKAHPVRAFVQEAKAALDEGNLLLLGTQRDIRFLLPRVGKALKCEIVEVQSWAEALEPGGGKAMALAMPVVRGFRFGTLLAVSATDLLGSRAHRKEAGSQRSEINPFLSGELARGDVVVHADHGICVVEGLEPSPEGGDALLLRFAAGGRRLVPVLQADRIWRYGGEESAVTLDRLDGSSWQERREEVETAVAQTARDLSRLAAERATRTAAVMRPDMTRYERFADRFPFAETADQLRAIMAVQGDLQSGHPMDRLIVGDVGYGKTEVALRAAAMAVFSGKQVALAAPTTVLVRQHLETFRRRFKGLGVNVAGLSRLSTTAERTAVKAGLADGSIDIVIGTSAIGGKGVAYADLGLVIIDEEQRFGVAEKKKLAALGTDHVLTLSATPIPRTLQAALVGLQQLTVIATPPDRRQPIRTTVEPFDEARVRAALLRERSRGGQSFVVVPRIEDIDPLADRLRRLVPELHTVLAHGKIPAAELDETMVRFADGEGDVLLATNIIEAGLDVPRANTMLVWRADMFGLSQLHQLRGRVGRGSRRGHILLLTDPEAQVAPRTLSRLKTLSAMDRLGAGFAISARDLDMRGAGDLLGEEQAGHAKLIGVDLYRHLLEKAIARARGEQADDWNPELNLGVEGRLPPEWVAEDDLRLTLYARLSRLPDLASLEAFERELVDRFGTMPEDAGRLLTIARLKVLARAASILRLDAGPAAIALTPRKGQAKALKRLGLEKSSERYLCKGDFADADTRLSKAEELLSDIA</sequence>
<dbReference type="SUPFAM" id="SSF143517">
    <property type="entry name" value="TRCF domain-like"/>
    <property type="match status" value="1"/>
</dbReference>
<evidence type="ECO:0000256" key="3">
    <source>
        <dbReference type="ARBA" id="ARBA00022763"/>
    </source>
</evidence>
<dbReference type="SMART" id="SM00490">
    <property type="entry name" value="HELICc"/>
    <property type="match status" value="1"/>
</dbReference>
<evidence type="ECO:0000256" key="9">
    <source>
        <dbReference type="HAMAP-Rule" id="MF_00969"/>
    </source>
</evidence>
<dbReference type="SMART" id="SM00982">
    <property type="entry name" value="TRCF"/>
    <property type="match status" value="1"/>
</dbReference>
<dbReference type="InterPro" id="IPR005118">
    <property type="entry name" value="TRCF_C"/>
</dbReference>
<dbReference type="Proteomes" id="UP001157910">
    <property type="component" value="Unassembled WGS sequence"/>
</dbReference>
<dbReference type="InterPro" id="IPR037235">
    <property type="entry name" value="TRCF-like_C_D7"/>
</dbReference>
<dbReference type="SMART" id="SM01058">
    <property type="entry name" value="CarD_TRCF"/>
    <property type="match status" value="1"/>
</dbReference>
<name>A0ABY1QH38_9SPHN</name>
<keyword evidence="1 9" id="KW-0963">Cytoplasm</keyword>
<dbReference type="EMBL" id="FXUI01000006">
    <property type="protein sequence ID" value="SMP71418.1"/>
    <property type="molecule type" value="Genomic_DNA"/>
</dbReference>
<evidence type="ECO:0000313" key="12">
    <source>
        <dbReference type="EMBL" id="SMP71418.1"/>
    </source>
</evidence>
<dbReference type="CDD" id="cd17991">
    <property type="entry name" value="DEXHc_TRCF"/>
    <property type="match status" value="1"/>
</dbReference>
<dbReference type="Gene3D" id="3.40.50.300">
    <property type="entry name" value="P-loop containing nucleotide triphosphate hydrolases"/>
    <property type="match status" value="2"/>
</dbReference>
<dbReference type="Gene3D" id="3.30.2060.10">
    <property type="entry name" value="Penicillin-binding protein 1b domain"/>
    <property type="match status" value="1"/>
</dbReference>
<dbReference type="Gene3D" id="2.40.10.170">
    <property type="match status" value="1"/>
</dbReference>
<keyword evidence="2 9" id="KW-0547">Nucleotide-binding</keyword>
<dbReference type="Gene3D" id="3.40.50.11180">
    <property type="match status" value="1"/>
</dbReference>
<comment type="caution">
    <text evidence="12">The sequence shown here is derived from an EMBL/GenBank/DDBJ whole genome shotgun (WGS) entry which is preliminary data.</text>
</comment>
<feature type="domain" description="Helicase C-terminal" evidence="11">
    <location>
        <begin position="726"/>
        <end position="880"/>
    </location>
</feature>
<accession>A0ABY1QH38</accession>
<dbReference type="HAMAP" id="MF_00969">
    <property type="entry name" value="TRCF"/>
    <property type="match status" value="1"/>
</dbReference>
<reference evidence="12 13" key="1">
    <citation type="submission" date="2017-05" db="EMBL/GenBank/DDBJ databases">
        <authorList>
            <person name="Varghese N."/>
            <person name="Submissions S."/>
        </authorList>
    </citation>
    <scope>NUCLEOTIDE SEQUENCE [LARGE SCALE GENOMIC DNA]</scope>
    <source>
        <strain evidence="12 13">SM16</strain>
    </source>
</reference>
<evidence type="ECO:0000256" key="7">
    <source>
        <dbReference type="ARBA" id="ARBA00023125"/>
    </source>
</evidence>
<dbReference type="Gene3D" id="3.90.1150.50">
    <property type="entry name" value="Transcription-repair-coupling factor, D7 domain"/>
    <property type="match status" value="1"/>
</dbReference>
<keyword evidence="3 9" id="KW-0227">DNA damage</keyword>
<dbReference type="Pfam" id="PF00271">
    <property type="entry name" value="Helicase_C"/>
    <property type="match status" value="1"/>
</dbReference>
<dbReference type="Pfam" id="PF03461">
    <property type="entry name" value="TRCF"/>
    <property type="match status" value="1"/>
</dbReference>